<protein>
    <submittedName>
        <fullName evidence="2">Uncharacterized protein</fullName>
    </submittedName>
</protein>
<evidence type="ECO:0000256" key="1">
    <source>
        <dbReference type="SAM" id="MobiDB-lite"/>
    </source>
</evidence>
<name>A0A6G4MJK3_9ENTR</name>
<feature type="region of interest" description="Disordered" evidence="1">
    <location>
        <begin position="1"/>
        <end position="38"/>
    </location>
</feature>
<proteinExistence type="predicted"/>
<feature type="compositionally biased region" description="Polar residues" evidence="1">
    <location>
        <begin position="19"/>
        <end position="28"/>
    </location>
</feature>
<organism evidence="2">
    <name type="scientific">Enterobacter hormaechei</name>
    <dbReference type="NCBI Taxonomy" id="158836"/>
    <lineage>
        <taxon>Bacteria</taxon>
        <taxon>Pseudomonadati</taxon>
        <taxon>Pseudomonadota</taxon>
        <taxon>Gammaproteobacteria</taxon>
        <taxon>Enterobacterales</taxon>
        <taxon>Enterobacteriaceae</taxon>
        <taxon>Enterobacter</taxon>
        <taxon>Enterobacter cloacae complex</taxon>
    </lineage>
</organism>
<accession>A0A6G4MJK3</accession>
<evidence type="ECO:0000313" key="2">
    <source>
        <dbReference type="EMBL" id="NGF41364.1"/>
    </source>
</evidence>
<dbReference type="RefSeq" id="WP_163358453.1">
    <property type="nucleotide sequence ID" value="NZ_JAAJRM010000001.1"/>
</dbReference>
<gene>
    <name evidence="2" type="ORF">G5635_02920</name>
</gene>
<sequence length="77" mass="8766">MAGLTKEQRAQREAEKLAAQQTADDNPAQQEQQQEQQGIELVVMVRDTPEFPGGPLRADVHPDEVNNWLALDWRLEE</sequence>
<comment type="caution">
    <text evidence="2">The sequence shown here is derived from an EMBL/GenBank/DDBJ whole genome shotgun (WGS) entry which is preliminary data.</text>
</comment>
<reference evidence="2" key="1">
    <citation type="submission" date="2020-02" db="EMBL/GenBank/DDBJ databases">
        <title>WGS of Carbapenem-Resistant Enterobacteriaceae.</title>
        <authorList>
            <person name="Tokajian S."/>
            <person name="El Chaar M."/>
            <person name="El Khoury M."/>
        </authorList>
    </citation>
    <scope>NUCLEOTIDE SEQUENCE</scope>
    <source>
        <strain evidence="2">EHM_71</strain>
    </source>
</reference>
<feature type="compositionally biased region" description="Basic and acidic residues" evidence="1">
    <location>
        <begin position="1"/>
        <end position="16"/>
    </location>
</feature>
<dbReference type="AlphaFoldDB" id="A0A6G4MJK3"/>
<dbReference type="EMBL" id="JAAJRM010000001">
    <property type="protein sequence ID" value="NGF41364.1"/>
    <property type="molecule type" value="Genomic_DNA"/>
</dbReference>